<evidence type="ECO:0000313" key="2">
    <source>
        <dbReference type="Proteomes" id="UP000028715"/>
    </source>
</evidence>
<evidence type="ECO:0000313" key="1">
    <source>
        <dbReference type="EMBL" id="KFF06071.1"/>
    </source>
</evidence>
<keyword evidence="2" id="KW-1185">Reference proteome</keyword>
<comment type="caution">
    <text evidence="1">The sequence shown here is derived from an EMBL/GenBank/DDBJ whole genome shotgun (WGS) entry which is preliminary data.</text>
</comment>
<dbReference type="RefSeq" id="WP_035684141.1">
    <property type="nucleotide sequence ID" value="NZ_JPRL01000001.1"/>
</dbReference>
<dbReference type="Proteomes" id="UP000028715">
    <property type="component" value="Unassembled WGS sequence"/>
</dbReference>
<dbReference type="EMBL" id="JPRL01000001">
    <property type="protein sequence ID" value="KFF06071.1"/>
    <property type="molecule type" value="Genomic_DNA"/>
</dbReference>
<gene>
    <name evidence="1" type="ORF">IW19_11280</name>
</gene>
<dbReference type="OrthoDB" id="1450998at2"/>
<accession>A0A085ZNQ7</accession>
<dbReference type="AlphaFoldDB" id="A0A085ZNQ7"/>
<proteinExistence type="predicted"/>
<protein>
    <submittedName>
        <fullName evidence="1">Uncharacterized protein</fullName>
    </submittedName>
</protein>
<name>A0A085ZNQ7_9FLAO</name>
<organism evidence="1 2">
    <name type="scientific">Flavobacterium reichenbachii</name>
    <dbReference type="NCBI Taxonomy" id="362418"/>
    <lineage>
        <taxon>Bacteria</taxon>
        <taxon>Pseudomonadati</taxon>
        <taxon>Bacteroidota</taxon>
        <taxon>Flavobacteriia</taxon>
        <taxon>Flavobacteriales</taxon>
        <taxon>Flavobacteriaceae</taxon>
        <taxon>Flavobacterium</taxon>
    </lineage>
</organism>
<dbReference type="STRING" id="362418.IW19_11280"/>
<reference evidence="1 2" key="1">
    <citation type="submission" date="2014-07" db="EMBL/GenBank/DDBJ databases">
        <title>Genome of Flavobacterium reichenbachii LMG 25512.</title>
        <authorList>
            <person name="Stropko S.J."/>
            <person name="Pipes S.E."/>
            <person name="Newman J.D."/>
        </authorList>
    </citation>
    <scope>NUCLEOTIDE SEQUENCE [LARGE SCALE GENOMIC DNA]</scope>
    <source>
        <strain evidence="1 2">LMG 25512</strain>
    </source>
</reference>
<sequence length="105" mass="12234">MAKQIGAFNFQDIFEEHPIKSCIGCFLTGIGLTYTVLSFLYEDKIQNIKDRYEDKIEMLKKTHEQDLEIKEIKLSKEEGTNYYLNVKPDSKLAKDLSKLINPDKE</sequence>